<sequence>MREQKQIHHEIFILAAKEPKKISIEEARMEKENEILDIGGDPFFLTDEDIFDENIEEEEDVSMPSMSLLGMSGISGVISEQLGDDEGGMNEEVEEDPAFLWDGEVDESAYFDYE</sequence>
<gene>
    <name evidence="2" type="ORF">CTEN210_15638</name>
</gene>
<protein>
    <submittedName>
        <fullName evidence="2">Uncharacterized protein</fullName>
    </submittedName>
</protein>
<evidence type="ECO:0000313" key="3">
    <source>
        <dbReference type="Proteomes" id="UP001054902"/>
    </source>
</evidence>
<feature type="region of interest" description="Disordered" evidence="1">
    <location>
        <begin position="79"/>
        <end position="98"/>
    </location>
</feature>
<name>A0AAD3HCV4_9STRA</name>
<evidence type="ECO:0000256" key="1">
    <source>
        <dbReference type="SAM" id="MobiDB-lite"/>
    </source>
</evidence>
<dbReference type="AlphaFoldDB" id="A0AAD3HCV4"/>
<reference evidence="2 3" key="1">
    <citation type="journal article" date="2021" name="Sci. Rep.">
        <title>The genome of the diatom Chaetoceros tenuissimus carries an ancient integrated fragment of an extant virus.</title>
        <authorList>
            <person name="Hongo Y."/>
            <person name="Kimura K."/>
            <person name="Takaki Y."/>
            <person name="Yoshida Y."/>
            <person name="Baba S."/>
            <person name="Kobayashi G."/>
            <person name="Nagasaki K."/>
            <person name="Hano T."/>
            <person name="Tomaru Y."/>
        </authorList>
    </citation>
    <scope>NUCLEOTIDE SEQUENCE [LARGE SCALE GENOMIC DNA]</scope>
    <source>
        <strain evidence="2 3">NIES-3715</strain>
    </source>
</reference>
<accession>A0AAD3HCV4</accession>
<evidence type="ECO:0000313" key="2">
    <source>
        <dbReference type="EMBL" id="GFH59162.1"/>
    </source>
</evidence>
<proteinExistence type="predicted"/>
<comment type="caution">
    <text evidence="2">The sequence shown here is derived from an EMBL/GenBank/DDBJ whole genome shotgun (WGS) entry which is preliminary data.</text>
</comment>
<dbReference type="EMBL" id="BLLK01000062">
    <property type="protein sequence ID" value="GFH59162.1"/>
    <property type="molecule type" value="Genomic_DNA"/>
</dbReference>
<dbReference type="Proteomes" id="UP001054902">
    <property type="component" value="Unassembled WGS sequence"/>
</dbReference>
<organism evidence="2 3">
    <name type="scientific">Chaetoceros tenuissimus</name>
    <dbReference type="NCBI Taxonomy" id="426638"/>
    <lineage>
        <taxon>Eukaryota</taxon>
        <taxon>Sar</taxon>
        <taxon>Stramenopiles</taxon>
        <taxon>Ochrophyta</taxon>
        <taxon>Bacillariophyta</taxon>
        <taxon>Coscinodiscophyceae</taxon>
        <taxon>Chaetocerotophycidae</taxon>
        <taxon>Chaetocerotales</taxon>
        <taxon>Chaetocerotaceae</taxon>
        <taxon>Chaetoceros</taxon>
    </lineage>
</organism>
<feature type="compositionally biased region" description="Acidic residues" evidence="1">
    <location>
        <begin position="82"/>
        <end position="98"/>
    </location>
</feature>
<keyword evidence="3" id="KW-1185">Reference proteome</keyword>